<keyword evidence="2" id="KW-1185">Reference proteome</keyword>
<dbReference type="EMBL" id="JAUSTW010000006">
    <property type="protein sequence ID" value="MDQ0200406.1"/>
    <property type="molecule type" value="Genomic_DNA"/>
</dbReference>
<evidence type="ECO:0000313" key="2">
    <source>
        <dbReference type="Proteomes" id="UP001224122"/>
    </source>
</evidence>
<reference evidence="1 2" key="1">
    <citation type="submission" date="2023-07" db="EMBL/GenBank/DDBJ databases">
        <title>Genomic Encyclopedia of Type Strains, Phase IV (KMG-IV): sequencing the most valuable type-strain genomes for metagenomic binning, comparative biology and taxonomic classification.</title>
        <authorList>
            <person name="Goeker M."/>
        </authorList>
    </citation>
    <scope>NUCLEOTIDE SEQUENCE [LARGE SCALE GENOMIC DNA]</scope>
    <source>
        <strain evidence="1 2">DSM 27594</strain>
    </source>
</reference>
<accession>A0ABT9XXW6</accession>
<protein>
    <submittedName>
        <fullName evidence="1">Uncharacterized protein</fullName>
    </submittedName>
</protein>
<organism evidence="1 2">
    <name type="scientific">Neobacillus ginsengisoli</name>
    <dbReference type="NCBI Taxonomy" id="904295"/>
    <lineage>
        <taxon>Bacteria</taxon>
        <taxon>Bacillati</taxon>
        <taxon>Bacillota</taxon>
        <taxon>Bacilli</taxon>
        <taxon>Bacillales</taxon>
        <taxon>Bacillaceae</taxon>
        <taxon>Neobacillus</taxon>
    </lineage>
</organism>
<comment type="caution">
    <text evidence="1">The sequence shown here is derived from an EMBL/GenBank/DDBJ whole genome shotgun (WGS) entry which is preliminary data.</text>
</comment>
<sequence>MSSTTNNLLEMLAVNFDHEWNDLSILCHSRQVGVFVKEESIIDILQVA</sequence>
<proteinExistence type="predicted"/>
<name>A0ABT9XXW6_9BACI</name>
<gene>
    <name evidence="1" type="ORF">J2S10_003595</name>
</gene>
<dbReference type="Proteomes" id="UP001224122">
    <property type="component" value="Unassembled WGS sequence"/>
</dbReference>
<evidence type="ECO:0000313" key="1">
    <source>
        <dbReference type="EMBL" id="MDQ0200406.1"/>
    </source>
</evidence>
<dbReference type="RefSeq" id="WP_307410233.1">
    <property type="nucleotide sequence ID" value="NZ_JAUSTW010000006.1"/>
</dbReference>